<accession>A0ABQ2HDN4</accession>
<keyword evidence="1" id="KW-1133">Transmembrane helix</keyword>
<name>A0ABQ2HDN4_9PSEU</name>
<dbReference type="EMBL" id="BMNC01000001">
    <property type="protein sequence ID" value="GGM75693.1"/>
    <property type="molecule type" value="Genomic_DNA"/>
</dbReference>
<keyword evidence="1" id="KW-0472">Membrane</keyword>
<dbReference type="PANTHER" id="PTHR36834">
    <property type="entry name" value="MEMBRANE PROTEIN-RELATED"/>
    <property type="match status" value="1"/>
</dbReference>
<evidence type="ECO:0000256" key="1">
    <source>
        <dbReference type="SAM" id="Phobius"/>
    </source>
</evidence>
<dbReference type="PANTHER" id="PTHR36834:SF1">
    <property type="entry name" value="INTEGRAL MEMBRANE PROTEIN"/>
    <property type="match status" value="1"/>
</dbReference>
<protein>
    <recommendedName>
        <fullName evidence="2">VanZ-like domain-containing protein</fullName>
    </recommendedName>
</protein>
<dbReference type="Proteomes" id="UP000597656">
    <property type="component" value="Unassembled WGS sequence"/>
</dbReference>
<sequence length="190" mass="20896">MLNTWQEWVGTETGAVVGSTLGIPLAVLAMLLLALHRKRTTHPHPHPWRTALADVGMVYGTLPWVWIIMLPGSEPGTPGELSLVPFADLIDLVEHRDAGQIVGNMLVFAALGFFAPLRFAALRSVWRVLVFAAGCSAFLEVLQFVLRLDRVSSVDDVLLNAAGAALASLASRWWWRFKPTPVEERHLVAI</sequence>
<dbReference type="Pfam" id="PF04892">
    <property type="entry name" value="VanZ"/>
    <property type="match status" value="1"/>
</dbReference>
<comment type="caution">
    <text evidence="3">The sequence shown here is derived from an EMBL/GenBank/DDBJ whole genome shotgun (WGS) entry which is preliminary data.</text>
</comment>
<dbReference type="InterPro" id="IPR006976">
    <property type="entry name" value="VanZ-like"/>
</dbReference>
<dbReference type="RefSeq" id="WP_229693079.1">
    <property type="nucleotide sequence ID" value="NZ_BMNC01000001.1"/>
</dbReference>
<gene>
    <name evidence="3" type="ORF">GCM10011609_09500</name>
</gene>
<reference evidence="4" key="1">
    <citation type="journal article" date="2019" name="Int. J. Syst. Evol. Microbiol.">
        <title>The Global Catalogue of Microorganisms (GCM) 10K type strain sequencing project: providing services to taxonomists for standard genome sequencing and annotation.</title>
        <authorList>
            <consortium name="The Broad Institute Genomics Platform"/>
            <consortium name="The Broad Institute Genome Sequencing Center for Infectious Disease"/>
            <person name="Wu L."/>
            <person name="Ma J."/>
        </authorList>
    </citation>
    <scope>NUCLEOTIDE SEQUENCE [LARGE SCALE GENOMIC DNA]</scope>
    <source>
        <strain evidence="4">CGMCC 4.7319</strain>
    </source>
</reference>
<feature type="domain" description="VanZ-like" evidence="2">
    <location>
        <begin position="62"/>
        <end position="172"/>
    </location>
</feature>
<feature type="transmembrane region" description="Helical" evidence="1">
    <location>
        <begin position="101"/>
        <end position="121"/>
    </location>
</feature>
<feature type="transmembrane region" description="Helical" evidence="1">
    <location>
        <begin position="47"/>
        <end position="69"/>
    </location>
</feature>
<evidence type="ECO:0000313" key="3">
    <source>
        <dbReference type="EMBL" id="GGM75693.1"/>
    </source>
</evidence>
<evidence type="ECO:0000313" key="4">
    <source>
        <dbReference type="Proteomes" id="UP000597656"/>
    </source>
</evidence>
<proteinExistence type="predicted"/>
<dbReference type="InterPro" id="IPR053150">
    <property type="entry name" value="Teicoplanin_resist-assoc"/>
</dbReference>
<feature type="transmembrane region" description="Helical" evidence="1">
    <location>
        <begin position="128"/>
        <end position="146"/>
    </location>
</feature>
<evidence type="ECO:0000259" key="2">
    <source>
        <dbReference type="Pfam" id="PF04892"/>
    </source>
</evidence>
<feature type="transmembrane region" description="Helical" evidence="1">
    <location>
        <begin position="15"/>
        <end position="35"/>
    </location>
</feature>
<keyword evidence="4" id="KW-1185">Reference proteome</keyword>
<organism evidence="3 4">
    <name type="scientific">Lentzea pudingi</name>
    <dbReference type="NCBI Taxonomy" id="1789439"/>
    <lineage>
        <taxon>Bacteria</taxon>
        <taxon>Bacillati</taxon>
        <taxon>Actinomycetota</taxon>
        <taxon>Actinomycetes</taxon>
        <taxon>Pseudonocardiales</taxon>
        <taxon>Pseudonocardiaceae</taxon>
        <taxon>Lentzea</taxon>
    </lineage>
</organism>
<keyword evidence="1" id="KW-0812">Transmembrane</keyword>